<keyword evidence="2" id="KW-1185">Reference proteome</keyword>
<dbReference type="Proteomes" id="UP001557470">
    <property type="component" value="Unassembled WGS sequence"/>
</dbReference>
<sequence>MFQTLVWSTLFVYKAAAPIQHIFLSPGHSGIVKGAVSVTTSSLGVCFLSVCLFCVCVPERAPFWLLGKKCKVGIPGSPESAITCSLSVNITPGPDHHYYWTRQPSVELYYTVKPSVSHSSNHSSALFPQTLRLPPKDSRLQQPPTICTHLSARLP</sequence>
<evidence type="ECO:0000313" key="2">
    <source>
        <dbReference type="Proteomes" id="UP001557470"/>
    </source>
</evidence>
<name>A0ABD0WY34_UMBPY</name>
<reference evidence="1 2" key="1">
    <citation type="submission" date="2024-06" db="EMBL/GenBank/DDBJ databases">
        <authorList>
            <person name="Pan Q."/>
            <person name="Wen M."/>
            <person name="Jouanno E."/>
            <person name="Zahm M."/>
            <person name="Klopp C."/>
            <person name="Cabau C."/>
            <person name="Louis A."/>
            <person name="Berthelot C."/>
            <person name="Parey E."/>
            <person name="Roest Crollius H."/>
            <person name="Montfort J."/>
            <person name="Robinson-Rechavi M."/>
            <person name="Bouchez O."/>
            <person name="Lampietro C."/>
            <person name="Lopez Roques C."/>
            <person name="Donnadieu C."/>
            <person name="Postlethwait J."/>
            <person name="Bobe J."/>
            <person name="Verreycken H."/>
            <person name="Guiguen Y."/>
        </authorList>
    </citation>
    <scope>NUCLEOTIDE SEQUENCE [LARGE SCALE GENOMIC DNA]</scope>
    <source>
        <strain evidence="1">Up_M1</strain>
        <tissue evidence="1">Testis</tissue>
    </source>
</reference>
<accession>A0ABD0WY34</accession>
<protein>
    <submittedName>
        <fullName evidence="1">Uncharacterized protein</fullName>
    </submittedName>
</protein>
<gene>
    <name evidence="1" type="ORF">UPYG_G00268900</name>
</gene>
<comment type="caution">
    <text evidence="1">The sequence shown here is derived from an EMBL/GenBank/DDBJ whole genome shotgun (WGS) entry which is preliminary data.</text>
</comment>
<evidence type="ECO:0000313" key="1">
    <source>
        <dbReference type="EMBL" id="KAL0968587.1"/>
    </source>
</evidence>
<proteinExistence type="predicted"/>
<dbReference type="AlphaFoldDB" id="A0ABD0WY34"/>
<dbReference type="EMBL" id="JAGEUA010000008">
    <property type="protein sequence ID" value="KAL0968587.1"/>
    <property type="molecule type" value="Genomic_DNA"/>
</dbReference>
<organism evidence="1 2">
    <name type="scientific">Umbra pygmaea</name>
    <name type="common">Eastern mudminnow</name>
    <dbReference type="NCBI Taxonomy" id="75934"/>
    <lineage>
        <taxon>Eukaryota</taxon>
        <taxon>Metazoa</taxon>
        <taxon>Chordata</taxon>
        <taxon>Craniata</taxon>
        <taxon>Vertebrata</taxon>
        <taxon>Euteleostomi</taxon>
        <taxon>Actinopterygii</taxon>
        <taxon>Neopterygii</taxon>
        <taxon>Teleostei</taxon>
        <taxon>Protacanthopterygii</taxon>
        <taxon>Esociformes</taxon>
        <taxon>Umbridae</taxon>
        <taxon>Umbra</taxon>
    </lineage>
</organism>